<gene>
    <name evidence="1" type="ORF">ACGFZB_28865</name>
</gene>
<protein>
    <submittedName>
        <fullName evidence="1">Uncharacterized protein</fullName>
    </submittedName>
</protein>
<reference evidence="1 2" key="1">
    <citation type="submission" date="2024-10" db="EMBL/GenBank/DDBJ databases">
        <title>The Natural Products Discovery Center: Release of the First 8490 Sequenced Strains for Exploring Actinobacteria Biosynthetic Diversity.</title>
        <authorList>
            <person name="Kalkreuter E."/>
            <person name="Kautsar S.A."/>
            <person name="Yang D."/>
            <person name="Bader C.D."/>
            <person name="Teijaro C.N."/>
            <person name="Fluegel L."/>
            <person name="Davis C.M."/>
            <person name="Simpson J.R."/>
            <person name="Lauterbach L."/>
            <person name="Steele A.D."/>
            <person name="Gui C."/>
            <person name="Meng S."/>
            <person name="Li G."/>
            <person name="Viehrig K."/>
            <person name="Ye F."/>
            <person name="Su P."/>
            <person name="Kiefer A.F."/>
            <person name="Nichols A."/>
            <person name="Cepeda A.J."/>
            <person name="Yan W."/>
            <person name="Fan B."/>
            <person name="Jiang Y."/>
            <person name="Adhikari A."/>
            <person name="Zheng C.-J."/>
            <person name="Schuster L."/>
            <person name="Cowan T.M."/>
            <person name="Smanski M.J."/>
            <person name="Chevrette M.G."/>
            <person name="De Carvalho L.P.S."/>
            <person name="Shen B."/>
        </authorList>
    </citation>
    <scope>NUCLEOTIDE SEQUENCE [LARGE SCALE GENOMIC DNA]</scope>
    <source>
        <strain evidence="1 2">NPDC048320</strain>
    </source>
</reference>
<evidence type="ECO:0000313" key="1">
    <source>
        <dbReference type="EMBL" id="MFG3014361.1"/>
    </source>
</evidence>
<dbReference type="EMBL" id="JBICYV010000015">
    <property type="protein sequence ID" value="MFG3014361.1"/>
    <property type="molecule type" value="Genomic_DNA"/>
</dbReference>
<sequence length="65" mass="7321">MKFKEQDFVRVGRDLMGIERNTVGHVATVVPDSLHPYGVWLVNPSIYVRVAEDQVTAGIEEEPKP</sequence>
<dbReference type="Proteomes" id="UP001604267">
    <property type="component" value="Unassembled WGS sequence"/>
</dbReference>
<comment type="caution">
    <text evidence="1">The sequence shown here is derived from an EMBL/GenBank/DDBJ whole genome shotgun (WGS) entry which is preliminary data.</text>
</comment>
<organism evidence="1 2">
    <name type="scientific">Streptomyces cinerochromogenes</name>
    <dbReference type="NCBI Taxonomy" id="66422"/>
    <lineage>
        <taxon>Bacteria</taxon>
        <taxon>Bacillati</taxon>
        <taxon>Actinomycetota</taxon>
        <taxon>Actinomycetes</taxon>
        <taxon>Kitasatosporales</taxon>
        <taxon>Streptomycetaceae</taxon>
        <taxon>Streptomyces</taxon>
    </lineage>
</organism>
<accession>A0ABW7BF67</accession>
<evidence type="ECO:0000313" key="2">
    <source>
        <dbReference type="Proteomes" id="UP001604267"/>
    </source>
</evidence>
<keyword evidence="2" id="KW-1185">Reference proteome</keyword>
<name>A0ABW7BF67_9ACTN</name>
<dbReference type="RefSeq" id="WP_392821002.1">
    <property type="nucleotide sequence ID" value="NZ_JBICYV010000015.1"/>
</dbReference>
<proteinExistence type="predicted"/>